<dbReference type="Proteomes" id="UP000241421">
    <property type="component" value="Unassembled WGS sequence"/>
</dbReference>
<evidence type="ECO:0000313" key="1">
    <source>
        <dbReference type="EMBL" id="PWF48547.1"/>
    </source>
</evidence>
<accession>A0A2U2HM17</accession>
<gene>
    <name evidence="1" type="ORF">C7C56_011325</name>
</gene>
<evidence type="ECO:0000313" key="2">
    <source>
        <dbReference type="Proteomes" id="UP000241421"/>
    </source>
</evidence>
<sequence length="81" mass="9093">MLPAAEIALPILGNKRHNVIPAKAGTHAELANTRSSSLQDWELYRSKFWKAHNCTLIMGPRFRGNDVVILNDVAYFIDEEG</sequence>
<name>A0A2U2HM17_9BURK</name>
<dbReference type="EMBL" id="PXWF02000182">
    <property type="protein sequence ID" value="PWF48547.1"/>
    <property type="molecule type" value="Genomic_DNA"/>
</dbReference>
<dbReference type="AlphaFoldDB" id="A0A2U2HM17"/>
<proteinExistence type="predicted"/>
<reference evidence="1 2" key="1">
    <citation type="submission" date="2018-04" db="EMBL/GenBank/DDBJ databases">
        <title>Massilia violaceinigra sp. nov., a novel purple-pigmented bacterium isolated from Tianshan glacier, Xinjiang, China.</title>
        <authorList>
            <person name="Wang H."/>
        </authorList>
    </citation>
    <scope>NUCLEOTIDE SEQUENCE [LARGE SCALE GENOMIC DNA]</scope>
    <source>
        <strain evidence="1 2">B448-2</strain>
    </source>
</reference>
<comment type="caution">
    <text evidence="1">The sequence shown here is derived from an EMBL/GenBank/DDBJ whole genome shotgun (WGS) entry which is preliminary data.</text>
</comment>
<organism evidence="1 2">
    <name type="scientific">Massilia glaciei</name>
    <dbReference type="NCBI Taxonomy" id="1524097"/>
    <lineage>
        <taxon>Bacteria</taxon>
        <taxon>Pseudomonadati</taxon>
        <taxon>Pseudomonadota</taxon>
        <taxon>Betaproteobacteria</taxon>
        <taxon>Burkholderiales</taxon>
        <taxon>Oxalobacteraceae</taxon>
        <taxon>Telluria group</taxon>
        <taxon>Massilia</taxon>
    </lineage>
</organism>
<keyword evidence="2" id="KW-1185">Reference proteome</keyword>
<protein>
    <submittedName>
        <fullName evidence="1">Uncharacterized protein</fullName>
    </submittedName>
</protein>